<reference evidence="1" key="1">
    <citation type="submission" date="2022-07" db="EMBL/GenBank/DDBJ databases">
        <title>Genome Sequence of Lecanicillium saksenae.</title>
        <authorList>
            <person name="Buettner E."/>
        </authorList>
    </citation>
    <scope>NUCLEOTIDE SEQUENCE</scope>
    <source>
        <strain evidence="1">VT-O1</strain>
    </source>
</reference>
<sequence>MRYSVATIGLAGLAAAAPSSPPSQGNLDTSKGLQLRVKLQDASKDLPSPVAGQYVTTIHDGAGTNLVGFSAGSGRVFYNNGTEGADRHSWALLSDIPDTPYGISLITTEENHYLQVARMDVGKAPQHIYVEDGSGTATGGGGPGLNPPNWLACEEPLAYYGGKKFNTLRHSVVDALVPEECVKVALLPECAELNELPPGSRASHEYARTVSCYKDASV</sequence>
<dbReference type="EMBL" id="JANAKD010000122">
    <property type="protein sequence ID" value="KAJ3497285.1"/>
    <property type="molecule type" value="Genomic_DNA"/>
</dbReference>
<keyword evidence="2" id="KW-1185">Reference proteome</keyword>
<organism evidence="1 2">
    <name type="scientific">Lecanicillium saksenae</name>
    <dbReference type="NCBI Taxonomy" id="468837"/>
    <lineage>
        <taxon>Eukaryota</taxon>
        <taxon>Fungi</taxon>
        <taxon>Dikarya</taxon>
        <taxon>Ascomycota</taxon>
        <taxon>Pezizomycotina</taxon>
        <taxon>Sordariomycetes</taxon>
        <taxon>Hypocreomycetidae</taxon>
        <taxon>Hypocreales</taxon>
        <taxon>Cordycipitaceae</taxon>
        <taxon>Lecanicillium</taxon>
    </lineage>
</organism>
<evidence type="ECO:0000313" key="2">
    <source>
        <dbReference type="Proteomes" id="UP001148737"/>
    </source>
</evidence>
<dbReference type="Proteomes" id="UP001148737">
    <property type="component" value="Unassembled WGS sequence"/>
</dbReference>
<comment type="caution">
    <text evidence="1">The sequence shown here is derived from an EMBL/GenBank/DDBJ whole genome shotgun (WGS) entry which is preliminary data.</text>
</comment>
<protein>
    <submittedName>
        <fullName evidence="1">Uncharacterized protein</fullName>
    </submittedName>
</protein>
<accession>A0ACC1R5I5</accession>
<proteinExistence type="predicted"/>
<gene>
    <name evidence="1" type="ORF">NLG97_g2014</name>
</gene>
<name>A0ACC1R5I5_9HYPO</name>
<evidence type="ECO:0000313" key="1">
    <source>
        <dbReference type="EMBL" id="KAJ3497285.1"/>
    </source>
</evidence>